<evidence type="ECO:0000313" key="2">
    <source>
        <dbReference type="WBParaSite" id="PTRK_0000819600.1"/>
    </source>
</evidence>
<proteinExistence type="predicted"/>
<dbReference type="WBParaSite" id="PTRK_0000819600.1">
    <property type="protein sequence ID" value="PTRK_0000819600.1"/>
    <property type="gene ID" value="PTRK_0000819600"/>
</dbReference>
<evidence type="ECO:0000313" key="1">
    <source>
        <dbReference type="Proteomes" id="UP000038045"/>
    </source>
</evidence>
<sequence>MNTHISSILGFDGYVYQIVLDTLLTLKSAGDLVILTRLAIDNRHIAKFGDSKRVRARKRLLRGSDSEEDRASESFLARSLRGLRLFDFSEGRTSEFEAEKIIDLIEEDKEESESSRVSSGVFDSKRVRACERLLRGSDSKEDHASESFLARSLRRLRLFDFSEDRTSEFEAEKIIDLIEEDKEESESSRVSSGVLDLLEKSENQLRVRRIMSYMQIPEWKKDSQNKIVGWLRKFKKVLEIDGIDDVIKQIKAVSTKLPDKDSEQVLDQLEKEEIVNWDQLTDHLKKK</sequence>
<dbReference type="Proteomes" id="UP000038045">
    <property type="component" value="Unplaced"/>
</dbReference>
<accession>A0A0N4ZJL6</accession>
<keyword evidence="1" id="KW-1185">Reference proteome</keyword>
<name>A0A0N4ZJL6_PARTI</name>
<organism evidence="1 2">
    <name type="scientific">Parastrongyloides trichosuri</name>
    <name type="common">Possum-specific nematode worm</name>
    <dbReference type="NCBI Taxonomy" id="131310"/>
    <lineage>
        <taxon>Eukaryota</taxon>
        <taxon>Metazoa</taxon>
        <taxon>Ecdysozoa</taxon>
        <taxon>Nematoda</taxon>
        <taxon>Chromadorea</taxon>
        <taxon>Rhabditida</taxon>
        <taxon>Tylenchina</taxon>
        <taxon>Panagrolaimomorpha</taxon>
        <taxon>Strongyloidoidea</taxon>
        <taxon>Strongyloididae</taxon>
        <taxon>Parastrongyloides</taxon>
    </lineage>
</organism>
<reference evidence="2" key="1">
    <citation type="submission" date="2017-02" db="UniProtKB">
        <authorList>
            <consortium name="WormBaseParasite"/>
        </authorList>
    </citation>
    <scope>IDENTIFICATION</scope>
</reference>
<dbReference type="AlphaFoldDB" id="A0A0N4ZJL6"/>
<protein>
    <submittedName>
        <fullName evidence="2">Uncharacterized protein</fullName>
    </submittedName>
</protein>